<keyword evidence="2" id="KW-1185">Reference proteome</keyword>
<protein>
    <submittedName>
        <fullName evidence="1">Uncharacterized protein</fullName>
    </submittedName>
</protein>
<proteinExistence type="predicted"/>
<sequence>MLFTIEIASLLLLVALIGVLHMGMSRDDKHKNISEDNT</sequence>
<gene>
    <name evidence="1" type="ORF">dnl_25040</name>
</gene>
<dbReference type="AlphaFoldDB" id="A0A975B7W1"/>
<reference evidence="1" key="1">
    <citation type="journal article" date="2021" name="Microb. Physiol.">
        <title>Proteogenomic Insights into the Physiology of Marine, Sulfate-Reducing, Filamentous Desulfonema limicola and Desulfonema magnum.</title>
        <authorList>
            <person name="Schnaars V."/>
            <person name="Wohlbrand L."/>
            <person name="Scheve S."/>
            <person name="Hinrichs C."/>
            <person name="Reinhardt R."/>
            <person name="Rabus R."/>
        </authorList>
    </citation>
    <scope>NUCLEOTIDE SEQUENCE</scope>
    <source>
        <strain evidence="1">5ac10</strain>
    </source>
</reference>
<dbReference type="EMBL" id="CP061799">
    <property type="protein sequence ID" value="QTA80210.1"/>
    <property type="molecule type" value="Genomic_DNA"/>
</dbReference>
<evidence type="ECO:0000313" key="2">
    <source>
        <dbReference type="Proteomes" id="UP000663720"/>
    </source>
</evidence>
<dbReference type="KEGG" id="dli:dnl_25040"/>
<organism evidence="1 2">
    <name type="scientific">Desulfonema limicola</name>
    <dbReference type="NCBI Taxonomy" id="45656"/>
    <lineage>
        <taxon>Bacteria</taxon>
        <taxon>Pseudomonadati</taxon>
        <taxon>Thermodesulfobacteriota</taxon>
        <taxon>Desulfobacteria</taxon>
        <taxon>Desulfobacterales</taxon>
        <taxon>Desulfococcaceae</taxon>
        <taxon>Desulfonema</taxon>
    </lineage>
</organism>
<evidence type="ECO:0000313" key="1">
    <source>
        <dbReference type="EMBL" id="QTA80210.1"/>
    </source>
</evidence>
<accession>A0A975B7W1</accession>
<dbReference type="Proteomes" id="UP000663720">
    <property type="component" value="Chromosome"/>
</dbReference>
<name>A0A975B7W1_9BACT</name>